<reference evidence="2" key="1">
    <citation type="journal article" date="2019" name="Int. J. Syst. Evol. Microbiol.">
        <title>The Global Catalogue of Microorganisms (GCM) 10K type strain sequencing project: providing services to taxonomists for standard genome sequencing and annotation.</title>
        <authorList>
            <consortium name="The Broad Institute Genomics Platform"/>
            <consortium name="The Broad Institute Genome Sequencing Center for Infectious Disease"/>
            <person name="Wu L."/>
            <person name="Ma J."/>
        </authorList>
    </citation>
    <scope>NUCLEOTIDE SEQUENCE [LARGE SCALE GENOMIC DNA]</scope>
    <source>
        <strain evidence="2">KCTC 23707</strain>
    </source>
</reference>
<dbReference type="Proteomes" id="UP001597373">
    <property type="component" value="Unassembled WGS sequence"/>
</dbReference>
<proteinExistence type="predicted"/>
<dbReference type="InterPro" id="IPR021335">
    <property type="entry name" value="DUF2948"/>
</dbReference>
<sequence>MDFLKLVAFDQDDLKILAAHVQDALIKVGDLEYLARQKRFAIPMNRFAWEKVERKIFRRPRYRRHQSVLDFGRILSVRSRGIDRTKPSEVLSLLTLHFVKKEPPSGTIELVFSGDAALLLDVECIEARLADTGAAWETASLPRHDD</sequence>
<dbReference type="EMBL" id="JBHUIR010000051">
    <property type="protein sequence ID" value="MFD2260672.1"/>
    <property type="molecule type" value="Genomic_DNA"/>
</dbReference>
<organism evidence="1 2">
    <name type="scientific">Chelativorans composti</name>
    <dbReference type="NCBI Taxonomy" id="768533"/>
    <lineage>
        <taxon>Bacteria</taxon>
        <taxon>Pseudomonadati</taxon>
        <taxon>Pseudomonadota</taxon>
        <taxon>Alphaproteobacteria</taxon>
        <taxon>Hyphomicrobiales</taxon>
        <taxon>Phyllobacteriaceae</taxon>
        <taxon>Chelativorans</taxon>
    </lineage>
</organism>
<evidence type="ECO:0000313" key="2">
    <source>
        <dbReference type="Proteomes" id="UP001597373"/>
    </source>
</evidence>
<comment type="caution">
    <text evidence="1">The sequence shown here is derived from an EMBL/GenBank/DDBJ whole genome shotgun (WGS) entry which is preliminary data.</text>
</comment>
<evidence type="ECO:0000313" key="1">
    <source>
        <dbReference type="EMBL" id="MFD2260672.1"/>
    </source>
</evidence>
<protein>
    <submittedName>
        <fullName evidence="1">DUF2948 family protein</fullName>
    </submittedName>
</protein>
<keyword evidence="2" id="KW-1185">Reference proteome</keyword>
<gene>
    <name evidence="1" type="ORF">ACFSMZ_12995</name>
</gene>
<dbReference type="RefSeq" id="WP_345099874.1">
    <property type="nucleotide sequence ID" value="NZ_BAABGS010000072.1"/>
</dbReference>
<name>A0ABW5DHU3_9HYPH</name>
<accession>A0ABW5DHU3</accession>
<dbReference type="Pfam" id="PF11164">
    <property type="entry name" value="DUF2948"/>
    <property type="match status" value="1"/>
</dbReference>